<sequence length="294" mass="32866">MTITQFIVLIKVIDLGSFSKAAEALNMTQPAVSHAISSLEADLGVTLLIRDRRRGLMLSDVGKRILIHVRGILNLLEIIEQEVTAEKGLEAGTLRIGSFPSASARFLPQIIGEFRSEYPNVEIILLEGTYHEVEEWLNTRVIDIGIVLLPNKDMDIIPFTKDKMVAVLPSGHPLRNKPFIRIEELNNEPFIMPRGYEAPIVNLFKQAKTKLRMEFQVLNTVTIIKMIEQGLGLSILGELALPDGDLPEVQIRDLEPAVWRHLGLACPSFKEASPAVNLFVRLALDLFSNNDKTK</sequence>
<dbReference type="RefSeq" id="WP_045669438.1">
    <property type="nucleotide sequence ID" value="NZ_CP011058.1"/>
</dbReference>
<reference evidence="6 7" key="1">
    <citation type="journal article" date="2015" name="J. Biotechnol.">
        <title>Complete genome sequence of Paenibacillus beijingensis 7188(T) (=DSM 24997(T)), a novel rhizobacterium from jujube garden soil.</title>
        <authorList>
            <person name="Kwak Y."/>
            <person name="Shin J.H."/>
        </authorList>
    </citation>
    <scope>NUCLEOTIDE SEQUENCE [LARGE SCALE GENOMIC DNA]</scope>
    <source>
        <strain evidence="6 7">DSM 24997</strain>
    </source>
</reference>
<dbReference type="SUPFAM" id="SSF46785">
    <property type="entry name" value="Winged helix' DNA-binding domain"/>
    <property type="match status" value="1"/>
</dbReference>
<keyword evidence="7" id="KW-1185">Reference proteome</keyword>
<organism evidence="6 7">
    <name type="scientific">Paenibacillus beijingensis</name>
    <dbReference type="NCBI Taxonomy" id="1126833"/>
    <lineage>
        <taxon>Bacteria</taxon>
        <taxon>Bacillati</taxon>
        <taxon>Bacillota</taxon>
        <taxon>Bacilli</taxon>
        <taxon>Bacillales</taxon>
        <taxon>Paenibacillaceae</taxon>
        <taxon>Paenibacillus</taxon>
    </lineage>
</organism>
<feature type="domain" description="HTH lysR-type" evidence="5">
    <location>
        <begin position="1"/>
        <end position="59"/>
    </location>
</feature>
<dbReference type="HOGENOM" id="CLU_039613_6_2_9"/>
<dbReference type="InterPro" id="IPR000847">
    <property type="entry name" value="LysR_HTH_N"/>
</dbReference>
<reference evidence="7" key="2">
    <citation type="submission" date="2015-03" db="EMBL/GenBank/DDBJ databases">
        <title>Genome sequence of Paenibacillus beijingensis strain DSM 24997T.</title>
        <authorList>
            <person name="Kwak Y."/>
            <person name="Shin J.-H."/>
        </authorList>
    </citation>
    <scope>NUCLEOTIDE SEQUENCE [LARGE SCALE GENOMIC DNA]</scope>
    <source>
        <strain evidence="7">DSM 24997</strain>
    </source>
</reference>
<dbReference type="PANTHER" id="PTHR30419">
    <property type="entry name" value="HTH-TYPE TRANSCRIPTIONAL REGULATOR YBHD"/>
    <property type="match status" value="1"/>
</dbReference>
<evidence type="ECO:0000256" key="2">
    <source>
        <dbReference type="ARBA" id="ARBA00023015"/>
    </source>
</evidence>
<dbReference type="Proteomes" id="UP000032633">
    <property type="component" value="Chromosome"/>
</dbReference>
<dbReference type="InterPro" id="IPR036390">
    <property type="entry name" value="WH_DNA-bd_sf"/>
</dbReference>
<dbReference type="InterPro" id="IPR036388">
    <property type="entry name" value="WH-like_DNA-bd_sf"/>
</dbReference>
<dbReference type="KEGG" id="pbj:VN24_04485"/>
<dbReference type="AlphaFoldDB" id="A0A0D5NG99"/>
<keyword evidence="2" id="KW-0805">Transcription regulation</keyword>
<dbReference type="OrthoDB" id="63123at2"/>
<dbReference type="Gene3D" id="3.40.190.290">
    <property type="match status" value="1"/>
</dbReference>
<dbReference type="PROSITE" id="PS50931">
    <property type="entry name" value="HTH_LYSR"/>
    <property type="match status" value="1"/>
</dbReference>
<keyword evidence="4" id="KW-0804">Transcription</keyword>
<name>A0A0D5NG99_9BACL</name>
<evidence type="ECO:0000313" key="7">
    <source>
        <dbReference type="Proteomes" id="UP000032633"/>
    </source>
</evidence>
<evidence type="ECO:0000256" key="3">
    <source>
        <dbReference type="ARBA" id="ARBA00023125"/>
    </source>
</evidence>
<protein>
    <recommendedName>
        <fullName evidence="5">HTH lysR-type domain-containing protein</fullName>
    </recommendedName>
</protein>
<dbReference type="STRING" id="1126833.VN24_04485"/>
<dbReference type="CDD" id="cd05466">
    <property type="entry name" value="PBP2_LTTR_substrate"/>
    <property type="match status" value="1"/>
</dbReference>
<dbReference type="Gene3D" id="1.10.10.10">
    <property type="entry name" value="Winged helix-like DNA-binding domain superfamily/Winged helix DNA-binding domain"/>
    <property type="match status" value="1"/>
</dbReference>
<evidence type="ECO:0000256" key="4">
    <source>
        <dbReference type="ARBA" id="ARBA00023163"/>
    </source>
</evidence>
<gene>
    <name evidence="6" type="ORF">VN24_04485</name>
</gene>
<evidence type="ECO:0000259" key="5">
    <source>
        <dbReference type="PROSITE" id="PS50931"/>
    </source>
</evidence>
<accession>A0A0D5NG99</accession>
<keyword evidence="3" id="KW-0238">DNA-binding</keyword>
<dbReference type="Pfam" id="PF03466">
    <property type="entry name" value="LysR_substrate"/>
    <property type="match status" value="1"/>
</dbReference>
<dbReference type="GO" id="GO:0005829">
    <property type="term" value="C:cytosol"/>
    <property type="evidence" value="ECO:0007669"/>
    <property type="project" value="TreeGrafter"/>
</dbReference>
<dbReference type="PRINTS" id="PR00039">
    <property type="entry name" value="HTHLYSR"/>
</dbReference>
<dbReference type="FunFam" id="1.10.10.10:FF:000455">
    <property type="entry name" value="LysR family transcriptional regulator"/>
    <property type="match status" value="1"/>
</dbReference>
<dbReference type="SUPFAM" id="SSF53850">
    <property type="entry name" value="Periplasmic binding protein-like II"/>
    <property type="match status" value="1"/>
</dbReference>
<dbReference type="GO" id="GO:0003700">
    <property type="term" value="F:DNA-binding transcription factor activity"/>
    <property type="evidence" value="ECO:0007669"/>
    <property type="project" value="InterPro"/>
</dbReference>
<dbReference type="PANTHER" id="PTHR30419:SF24">
    <property type="entry name" value="HTH-TYPE TRANSCRIPTIONAL REGULATOR CZCR"/>
    <property type="match status" value="1"/>
</dbReference>
<dbReference type="GO" id="GO:0003677">
    <property type="term" value="F:DNA binding"/>
    <property type="evidence" value="ECO:0007669"/>
    <property type="project" value="UniProtKB-KW"/>
</dbReference>
<dbReference type="EMBL" id="CP011058">
    <property type="protein sequence ID" value="AJY74002.1"/>
    <property type="molecule type" value="Genomic_DNA"/>
</dbReference>
<evidence type="ECO:0000256" key="1">
    <source>
        <dbReference type="ARBA" id="ARBA00009437"/>
    </source>
</evidence>
<dbReference type="InterPro" id="IPR050950">
    <property type="entry name" value="HTH-type_LysR_regulators"/>
</dbReference>
<comment type="similarity">
    <text evidence="1">Belongs to the LysR transcriptional regulatory family.</text>
</comment>
<dbReference type="InterPro" id="IPR005119">
    <property type="entry name" value="LysR_subst-bd"/>
</dbReference>
<evidence type="ECO:0000313" key="6">
    <source>
        <dbReference type="EMBL" id="AJY74002.1"/>
    </source>
</evidence>
<proteinExistence type="inferred from homology"/>
<dbReference type="PATRIC" id="fig|1126833.4.peg.987"/>
<dbReference type="Pfam" id="PF00126">
    <property type="entry name" value="HTH_1"/>
    <property type="match status" value="1"/>
</dbReference>